<evidence type="ECO:0000313" key="11">
    <source>
        <dbReference type="EMBL" id="QDU63290.1"/>
    </source>
</evidence>
<evidence type="ECO:0000256" key="7">
    <source>
        <dbReference type="ARBA" id="ARBA00022989"/>
    </source>
</evidence>
<dbReference type="Proteomes" id="UP000317093">
    <property type="component" value="Chromosome"/>
</dbReference>
<evidence type="ECO:0000256" key="1">
    <source>
        <dbReference type="ARBA" id="ARBA00004141"/>
    </source>
</evidence>
<keyword evidence="5 11" id="KW-0808">Transferase</keyword>
<keyword evidence="12" id="KW-1185">Reference proteome</keyword>
<dbReference type="AlphaFoldDB" id="A0A518B8J6"/>
<evidence type="ECO:0000256" key="5">
    <source>
        <dbReference type="ARBA" id="ARBA00022679"/>
    </source>
</evidence>
<accession>A0A518B8J6</accession>
<dbReference type="InterPro" id="IPR003362">
    <property type="entry name" value="Bact_transf"/>
</dbReference>
<dbReference type="GO" id="GO:0000271">
    <property type="term" value="P:polysaccharide biosynthetic process"/>
    <property type="evidence" value="ECO:0007669"/>
    <property type="project" value="InterPro"/>
</dbReference>
<dbReference type="GO" id="GO:0089702">
    <property type="term" value="F:undecaprenyl-phosphate glucose phosphotransferase activity"/>
    <property type="evidence" value="ECO:0007669"/>
    <property type="project" value="UniProtKB-EC"/>
</dbReference>
<name>A0A518B8J6_9BACT</name>
<dbReference type="OrthoDB" id="9766874at2"/>
<dbReference type="GO" id="GO:0005886">
    <property type="term" value="C:plasma membrane"/>
    <property type="evidence" value="ECO:0007669"/>
    <property type="project" value="UniProtKB-SubCell"/>
</dbReference>
<feature type="domain" description="Bacterial sugar transferase" evidence="10">
    <location>
        <begin position="329"/>
        <end position="521"/>
    </location>
</feature>
<evidence type="ECO:0000313" key="12">
    <source>
        <dbReference type="Proteomes" id="UP000317093"/>
    </source>
</evidence>
<keyword evidence="7 9" id="KW-1133">Transmembrane helix</keyword>
<evidence type="ECO:0000256" key="3">
    <source>
        <dbReference type="ARBA" id="ARBA00006464"/>
    </source>
</evidence>
<dbReference type="Gene3D" id="3.40.50.720">
    <property type="entry name" value="NAD(P)-binding Rossmann-like Domain"/>
    <property type="match status" value="1"/>
</dbReference>
<proteinExistence type="inferred from homology"/>
<protein>
    <submittedName>
        <fullName evidence="11">UDP-glucose:undecaprenyl-phosphate glucose-1-phosphate transferase</fullName>
        <ecNumber evidence="11">2.7.8.31</ecNumber>
    </submittedName>
</protein>
<keyword evidence="4" id="KW-1003">Cell membrane</keyword>
<dbReference type="InterPro" id="IPR017472">
    <property type="entry name" value="Undecaprenyl-P_galact_Ptfrase"/>
</dbReference>
<gene>
    <name evidence="11" type="primary">wcaJ_1</name>
    <name evidence="11" type="ORF">Pan216_41680</name>
</gene>
<feature type="transmembrane region" description="Helical" evidence="9">
    <location>
        <begin position="163"/>
        <end position="184"/>
    </location>
</feature>
<feature type="transmembrane region" description="Helical" evidence="9">
    <location>
        <begin position="136"/>
        <end position="157"/>
    </location>
</feature>
<feature type="transmembrane region" description="Helical" evidence="9">
    <location>
        <begin position="105"/>
        <end position="124"/>
    </location>
</feature>
<evidence type="ECO:0000256" key="4">
    <source>
        <dbReference type="ARBA" id="ARBA00022475"/>
    </source>
</evidence>
<keyword evidence="8 9" id="KW-0472">Membrane</keyword>
<comment type="similarity">
    <text evidence="3">Belongs to the bacterial sugar transferase family.</text>
</comment>
<feature type="transmembrane region" description="Helical" evidence="9">
    <location>
        <begin position="67"/>
        <end position="93"/>
    </location>
</feature>
<dbReference type="NCBIfam" id="TIGR03025">
    <property type="entry name" value="EPS_sugtrans"/>
    <property type="match status" value="1"/>
</dbReference>
<evidence type="ECO:0000256" key="6">
    <source>
        <dbReference type="ARBA" id="ARBA00022692"/>
    </source>
</evidence>
<dbReference type="PANTHER" id="PTHR30576:SF4">
    <property type="entry name" value="UNDECAPRENYL-PHOSPHATE GALACTOSE PHOSPHOTRANSFERASE"/>
    <property type="match status" value="1"/>
</dbReference>
<evidence type="ECO:0000256" key="9">
    <source>
        <dbReference type="SAM" id="Phobius"/>
    </source>
</evidence>
<dbReference type="InterPro" id="IPR017475">
    <property type="entry name" value="EPS_sugar_tfrase"/>
</dbReference>
<reference evidence="11 12" key="1">
    <citation type="submission" date="2019-02" db="EMBL/GenBank/DDBJ databases">
        <title>Deep-cultivation of Planctomycetes and their phenomic and genomic characterization uncovers novel biology.</title>
        <authorList>
            <person name="Wiegand S."/>
            <person name="Jogler M."/>
            <person name="Boedeker C."/>
            <person name="Pinto D."/>
            <person name="Vollmers J."/>
            <person name="Rivas-Marin E."/>
            <person name="Kohn T."/>
            <person name="Peeters S.H."/>
            <person name="Heuer A."/>
            <person name="Rast P."/>
            <person name="Oberbeckmann S."/>
            <person name="Bunk B."/>
            <person name="Jeske O."/>
            <person name="Meyerdierks A."/>
            <person name="Storesund J.E."/>
            <person name="Kallscheuer N."/>
            <person name="Luecker S."/>
            <person name="Lage O.M."/>
            <person name="Pohl T."/>
            <person name="Merkel B.J."/>
            <person name="Hornburger P."/>
            <person name="Mueller R.-W."/>
            <person name="Bruemmer F."/>
            <person name="Labrenz M."/>
            <person name="Spormann A.M."/>
            <person name="Op den Camp H."/>
            <person name="Overmann J."/>
            <person name="Amann R."/>
            <person name="Jetten M.S.M."/>
            <person name="Mascher T."/>
            <person name="Medema M.H."/>
            <person name="Devos D.P."/>
            <person name="Kaster A.-K."/>
            <person name="Ovreas L."/>
            <person name="Rohde M."/>
            <person name="Galperin M.Y."/>
            <person name="Jogler C."/>
        </authorList>
    </citation>
    <scope>NUCLEOTIDE SEQUENCE [LARGE SCALE GENOMIC DNA]</scope>
    <source>
        <strain evidence="11 12">Pan216</strain>
    </source>
</reference>
<dbReference type="Pfam" id="PF02397">
    <property type="entry name" value="Bac_transf"/>
    <property type="match status" value="1"/>
</dbReference>
<organism evidence="11 12">
    <name type="scientific">Kolteria novifilia</name>
    <dbReference type="NCBI Taxonomy" id="2527975"/>
    <lineage>
        <taxon>Bacteria</taxon>
        <taxon>Pseudomonadati</taxon>
        <taxon>Planctomycetota</taxon>
        <taxon>Planctomycetia</taxon>
        <taxon>Kolteriales</taxon>
        <taxon>Kolteriaceae</taxon>
        <taxon>Kolteria</taxon>
    </lineage>
</organism>
<dbReference type="KEGG" id="knv:Pan216_41680"/>
<dbReference type="NCBIfam" id="TIGR03022">
    <property type="entry name" value="WbaP_sugtrans"/>
    <property type="match status" value="1"/>
</dbReference>
<evidence type="ECO:0000256" key="8">
    <source>
        <dbReference type="ARBA" id="ARBA00023136"/>
    </source>
</evidence>
<feature type="transmembrane region" description="Helical" evidence="9">
    <location>
        <begin position="334"/>
        <end position="358"/>
    </location>
</feature>
<dbReference type="EC" id="2.7.8.31" evidence="11"/>
<dbReference type="PANTHER" id="PTHR30576">
    <property type="entry name" value="COLANIC BIOSYNTHESIS UDP-GLUCOSE LIPID CARRIER TRANSFERASE"/>
    <property type="match status" value="1"/>
</dbReference>
<comment type="subcellular location">
    <subcellularLocation>
        <location evidence="2">Cell membrane</location>
    </subcellularLocation>
    <subcellularLocation>
        <location evidence="1">Membrane</location>
        <topology evidence="1">Multi-pass membrane protein</topology>
    </subcellularLocation>
</comment>
<keyword evidence="6 9" id="KW-0812">Transmembrane</keyword>
<dbReference type="EMBL" id="CP036279">
    <property type="protein sequence ID" value="QDU63290.1"/>
    <property type="molecule type" value="Genomic_DNA"/>
</dbReference>
<evidence type="ECO:0000259" key="10">
    <source>
        <dbReference type="Pfam" id="PF02397"/>
    </source>
</evidence>
<evidence type="ECO:0000256" key="2">
    <source>
        <dbReference type="ARBA" id="ARBA00004236"/>
    </source>
</evidence>
<sequence>MIGKTPLAAELNLDPAGIEQRPPVALRQPVDNDAGHVEYAPTIDAWRPLATKSHRLRDQLWQDVRTVAPLLLADVCFGVTALLASACIVGTVFPLMSETHLVRQFLALAVTIVLVFPCMGLYSACGINPIQELRQWVIASTVAFAWLLFANSLFGTQVNPSELWMLAGGWIIAVAGALPLRSVVRSQLGRLSWWGRPALVVGTGAHARSVLHSLRERPSSGLRPLGILDIDGSMPEPLRNTADYIGSLTQHGPAVVAGRKTSWAIIAMAGSPQAEIQRSINMCSKLLPNVVVISDFAGPTLWARLHDMGDGLGLHIQERLLLPLPQFSKRIADILCASLIGIFILPLLAVISVAILIVSPGPIFYSQERIGRHGKRFRMWKFRTMVPNAADLLKGYLDRHPELRDEWQRDHKLRRDPRILPVIGHLLRKLSLDELPQLWNVLIGDMSLVGPRPIVSAEIPKYGSTYYLYQAVRPGITGLWQISGRNNTTYSRRLNLDTFYIRNWSPWFDFYILVCTFKTVLLREGAF</sequence>
<dbReference type="RefSeq" id="WP_145260660.1">
    <property type="nucleotide sequence ID" value="NZ_CP036279.1"/>
</dbReference>